<protein>
    <submittedName>
        <fullName evidence="1">Uncharacterized protein</fullName>
    </submittedName>
</protein>
<accession>A0A195DV84</accession>
<dbReference type="AlphaFoldDB" id="A0A195DV84"/>
<name>A0A195DV84_9HYME</name>
<organism evidence="1 2">
    <name type="scientific">Trachymyrmex cornetzi</name>
    <dbReference type="NCBI Taxonomy" id="471704"/>
    <lineage>
        <taxon>Eukaryota</taxon>
        <taxon>Metazoa</taxon>
        <taxon>Ecdysozoa</taxon>
        <taxon>Arthropoda</taxon>
        <taxon>Hexapoda</taxon>
        <taxon>Insecta</taxon>
        <taxon>Pterygota</taxon>
        <taxon>Neoptera</taxon>
        <taxon>Endopterygota</taxon>
        <taxon>Hymenoptera</taxon>
        <taxon>Apocrita</taxon>
        <taxon>Aculeata</taxon>
        <taxon>Formicoidea</taxon>
        <taxon>Formicidae</taxon>
        <taxon>Myrmicinae</taxon>
        <taxon>Trachymyrmex</taxon>
    </lineage>
</organism>
<proteinExistence type="predicted"/>
<gene>
    <name evidence="1" type="ORF">ALC57_10985</name>
</gene>
<evidence type="ECO:0000313" key="2">
    <source>
        <dbReference type="Proteomes" id="UP000078492"/>
    </source>
</evidence>
<keyword evidence="2" id="KW-1185">Reference proteome</keyword>
<reference evidence="1 2" key="1">
    <citation type="submission" date="2015-09" db="EMBL/GenBank/DDBJ databases">
        <title>Trachymyrmex cornetzi WGS genome.</title>
        <authorList>
            <person name="Nygaard S."/>
            <person name="Hu H."/>
            <person name="Boomsma J."/>
            <person name="Zhang G."/>
        </authorList>
    </citation>
    <scope>NUCLEOTIDE SEQUENCE [LARGE SCALE GENOMIC DNA]</scope>
    <source>
        <strain evidence="1">Tcor2-1</strain>
        <tissue evidence="1">Whole body</tissue>
    </source>
</reference>
<evidence type="ECO:0000313" key="1">
    <source>
        <dbReference type="EMBL" id="KYN16788.1"/>
    </source>
</evidence>
<dbReference type="Proteomes" id="UP000078492">
    <property type="component" value="Unassembled WGS sequence"/>
</dbReference>
<dbReference type="EMBL" id="KQ980304">
    <property type="protein sequence ID" value="KYN16788.1"/>
    <property type="molecule type" value="Genomic_DNA"/>
</dbReference>
<sequence length="154" mass="17470">MVVVIGRCSYDPHRLLRSTTISVLGIYLEVNYAASFLGFRYKKFCLFAMFDRLQWSESIHLARCLRKRATSISVDNSAATTTTATTATIVAKPLTFHRCSPVLSNLTKNDSNCRDIVSFTQIQMDDRERLTLVTWWSSDIIPTVKYNSGLPLTH</sequence>